<evidence type="ECO:0000313" key="2">
    <source>
        <dbReference type="Proteomes" id="UP000224740"/>
    </source>
</evidence>
<accession>A0ABX4LWT3</accession>
<reference evidence="2" key="1">
    <citation type="submission" date="2017-09" db="EMBL/GenBank/DDBJ databases">
        <title>Arcobacter canalis sp. nov., a new species isolated from a water canal contaminated with urban sewage.</title>
        <authorList>
            <person name="Perez-Cataluna A."/>
            <person name="Salas-Masso N."/>
            <person name="Figueras M.J."/>
        </authorList>
    </citation>
    <scope>NUCLEOTIDE SEQUENCE [LARGE SCALE GENOMIC DNA]</scope>
    <source>
        <strain evidence="2">CECT 7727</strain>
    </source>
</reference>
<dbReference type="Proteomes" id="UP000224740">
    <property type="component" value="Unassembled WGS sequence"/>
</dbReference>
<sequence>YELENINFINKYKDSPLTISLQIASNLNCKEIFLVGFDGYSELKNKKDFYLMEENQTIINSFDKPLISLTETKYKNLLQKSIYSQI</sequence>
<name>A0ABX4LWT3_9BACT</name>
<evidence type="ECO:0000313" key="1">
    <source>
        <dbReference type="EMBL" id="PHO15109.1"/>
    </source>
</evidence>
<protein>
    <submittedName>
        <fullName evidence="1">Uncharacterized protein</fullName>
    </submittedName>
</protein>
<feature type="non-terminal residue" evidence="1">
    <location>
        <position position="1"/>
    </location>
</feature>
<organism evidence="1 2">
    <name type="scientific">Malaciobacter marinus</name>
    <dbReference type="NCBI Taxonomy" id="505249"/>
    <lineage>
        <taxon>Bacteria</taxon>
        <taxon>Pseudomonadati</taxon>
        <taxon>Campylobacterota</taxon>
        <taxon>Epsilonproteobacteria</taxon>
        <taxon>Campylobacterales</taxon>
        <taxon>Arcobacteraceae</taxon>
        <taxon>Malaciobacter</taxon>
    </lineage>
</organism>
<comment type="caution">
    <text evidence="1">The sequence shown here is derived from an EMBL/GenBank/DDBJ whole genome shotgun (WGS) entry which is preliminary data.</text>
</comment>
<proteinExistence type="predicted"/>
<keyword evidence="2" id="KW-1185">Reference proteome</keyword>
<dbReference type="EMBL" id="NXAO01000036">
    <property type="protein sequence ID" value="PHO15109.1"/>
    <property type="molecule type" value="Genomic_DNA"/>
</dbReference>
<gene>
    <name evidence="1" type="ORF">CPH92_08330</name>
</gene>
<dbReference type="RefSeq" id="WP_196778526.1">
    <property type="nucleotide sequence ID" value="NZ_NXAO01000036.1"/>
</dbReference>